<comment type="similarity">
    <text evidence="2">Belongs to the peptidase M1 family.</text>
</comment>
<dbReference type="PRINTS" id="PR00756">
    <property type="entry name" value="ALADIPTASE"/>
</dbReference>
<dbReference type="InterPro" id="IPR034015">
    <property type="entry name" value="M1_LTA4H"/>
</dbReference>
<dbReference type="Gene3D" id="1.10.390.10">
    <property type="entry name" value="Neutral Protease Domain 2"/>
    <property type="match status" value="1"/>
</dbReference>
<dbReference type="GO" id="GO:0004301">
    <property type="term" value="F:epoxide hydrolase activity"/>
    <property type="evidence" value="ECO:0007669"/>
    <property type="project" value="TreeGrafter"/>
</dbReference>
<comment type="caution">
    <text evidence="13">The sequence shown here is derived from an EMBL/GenBank/DDBJ whole genome shotgun (WGS) entry which is preliminary data.</text>
</comment>
<dbReference type="InterPro" id="IPR027268">
    <property type="entry name" value="Peptidase_M4/M1_CTD_sf"/>
</dbReference>
<sequence length="446" mass="50698">MSALSKTDPTSYSNPTECLVEHIHLDLKINFDRHTLSGSAVLSIKKINPETDLILDTRDLTIFSIKNNESKEPLEYTLNEPDGCFGSKLTIQLPELEFFSMEVLIEYETKENCTALQWLPARLTKGKRHPYLYSQCQAIHCRSIIPLQDTPCVKCPFTAKVTAPSDLKVLMSALHEDINEVEGDPAWSEFNFRQKIPMPSCLMSIVCGDITYRDVGPRTRVWAEPELVEQAAWEFAETENMLQVAEELMGPYVWGQYDLVVLPPSFPFGGMENPCITFVTPTLIAGDRSLADVVAHEIAHSWTGNLVTNKNPNHFWLNEGNTMFFERKIDGVLRGGEKLRQFKSLTGWNELQTAVDSLGADNPYTRLVLDMKGVDPDDAFSSIPYEKGHALLFYLEQLLGGPEVFEPFLREYIKHFRFQSITTADWKEFLLEYFANEASKLFNIIC</sequence>
<evidence type="ECO:0000256" key="10">
    <source>
        <dbReference type="PIRSR" id="PIRSR634015-3"/>
    </source>
</evidence>
<dbReference type="GO" id="GO:0008237">
    <property type="term" value="F:metallopeptidase activity"/>
    <property type="evidence" value="ECO:0007669"/>
    <property type="project" value="UniProtKB-KW"/>
</dbReference>
<dbReference type="InterPro" id="IPR049980">
    <property type="entry name" value="LTA4H_cat"/>
</dbReference>
<evidence type="ECO:0000256" key="7">
    <source>
        <dbReference type="ARBA" id="ARBA00022833"/>
    </source>
</evidence>
<keyword evidence="14" id="KW-1185">Reference proteome</keyword>
<dbReference type="AlphaFoldDB" id="A0A9D4EFE2"/>
<keyword evidence="3" id="KW-0963">Cytoplasm</keyword>
<evidence type="ECO:0000256" key="9">
    <source>
        <dbReference type="PIRSR" id="PIRSR634015-1"/>
    </source>
</evidence>
<keyword evidence="4" id="KW-0645">Protease</keyword>
<comment type="cofactor">
    <cofactor evidence="10">
        <name>Zn(2+)</name>
        <dbReference type="ChEBI" id="CHEBI:29105"/>
    </cofactor>
    <text evidence="10">Binds 1 zinc ion per subunit.</text>
</comment>
<proteinExistence type="inferred from homology"/>
<dbReference type="InterPro" id="IPR014782">
    <property type="entry name" value="Peptidase_M1_dom"/>
</dbReference>
<evidence type="ECO:0000256" key="4">
    <source>
        <dbReference type="ARBA" id="ARBA00022670"/>
    </source>
</evidence>
<reference evidence="13" key="2">
    <citation type="submission" date="2020-11" db="EMBL/GenBank/DDBJ databases">
        <authorList>
            <person name="McCartney M.A."/>
            <person name="Auch B."/>
            <person name="Kono T."/>
            <person name="Mallez S."/>
            <person name="Becker A."/>
            <person name="Gohl D.M."/>
            <person name="Silverstein K.A.T."/>
            <person name="Koren S."/>
            <person name="Bechman K.B."/>
            <person name="Herman A."/>
            <person name="Abrahante J.E."/>
            <person name="Garbe J."/>
        </authorList>
    </citation>
    <scope>NUCLEOTIDE SEQUENCE</scope>
    <source>
        <strain evidence="13">Duluth1</strain>
        <tissue evidence="13">Whole animal</tissue>
    </source>
</reference>
<dbReference type="GO" id="GO:0043171">
    <property type="term" value="P:peptide catabolic process"/>
    <property type="evidence" value="ECO:0007669"/>
    <property type="project" value="TreeGrafter"/>
</dbReference>
<evidence type="ECO:0000256" key="1">
    <source>
        <dbReference type="ARBA" id="ARBA00004496"/>
    </source>
</evidence>
<comment type="subcellular location">
    <subcellularLocation>
        <location evidence="1">Cytoplasm</location>
    </subcellularLocation>
</comment>
<feature type="domain" description="Aminopeptidase N-like N-terminal" evidence="12">
    <location>
        <begin position="21"/>
        <end position="202"/>
    </location>
</feature>
<evidence type="ECO:0000259" key="12">
    <source>
        <dbReference type="Pfam" id="PF17900"/>
    </source>
</evidence>
<evidence type="ECO:0000256" key="5">
    <source>
        <dbReference type="ARBA" id="ARBA00022723"/>
    </source>
</evidence>
<feature type="active site" description="Proton acceptor" evidence="9">
    <location>
        <position position="297"/>
    </location>
</feature>
<evidence type="ECO:0000256" key="6">
    <source>
        <dbReference type="ARBA" id="ARBA00022801"/>
    </source>
</evidence>
<gene>
    <name evidence="13" type="ORF">DPMN_179074</name>
</gene>
<dbReference type="GO" id="GO:0006508">
    <property type="term" value="P:proteolysis"/>
    <property type="evidence" value="ECO:0007669"/>
    <property type="project" value="UniProtKB-KW"/>
</dbReference>
<dbReference type="SUPFAM" id="SSF55486">
    <property type="entry name" value="Metalloproteases ('zincins'), catalytic domain"/>
    <property type="match status" value="1"/>
</dbReference>
<dbReference type="PANTHER" id="PTHR45726:SF3">
    <property type="entry name" value="LEUKOTRIENE A-4 HYDROLASE"/>
    <property type="match status" value="1"/>
</dbReference>
<evidence type="ECO:0000259" key="11">
    <source>
        <dbReference type="Pfam" id="PF01433"/>
    </source>
</evidence>
<dbReference type="Gene3D" id="3.30.2010.30">
    <property type="match status" value="1"/>
</dbReference>
<dbReference type="FunFam" id="2.60.40.1730:FF:000004">
    <property type="entry name" value="Leukotriene A(4) hydrolase"/>
    <property type="match status" value="1"/>
</dbReference>
<dbReference type="SUPFAM" id="SSF63737">
    <property type="entry name" value="Leukotriene A4 hydrolase N-terminal domain"/>
    <property type="match status" value="1"/>
</dbReference>
<dbReference type="GO" id="GO:0005829">
    <property type="term" value="C:cytosol"/>
    <property type="evidence" value="ECO:0007669"/>
    <property type="project" value="TreeGrafter"/>
</dbReference>
<dbReference type="InterPro" id="IPR042097">
    <property type="entry name" value="Aminopeptidase_N-like_N_sf"/>
</dbReference>
<dbReference type="CDD" id="cd09599">
    <property type="entry name" value="M1_LTA4H"/>
    <property type="match status" value="1"/>
</dbReference>
<dbReference type="GO" id="GO:0008270">
    <property type="term" value="F:zinc ion binding"/>
    <property type="evidence" value="ECO:0007669"/>
    <property type="project" value="InterPro"/>
</dbReference>
<name>A0A9D4EFE2_DREPO</name>
<keyword evidence="5 10" id="KW-0479">Metal-binding</keyword>
<feature type="active site" description="Proton donor" evidence="9">
    <location>
        <position position="385"/>
    </location>
</feature>
<dbReference type="PANTHER" id="PTHR45726">
    <property type="entry name" value="LEUKOTRIENE A-4 HYDROLASE"/>
    <property type="match status" value="1"/>
</dbReference>
<dbReference type="FunFam" id="3.30.2010.30:FF:000001">
    <property type="entry name" value="Leukotriene A(4) hydrolase"/>
    <property type="match status" value="1"/>
</dbReference>
<keyword evidence="7 10" id="KW-0862">Zinc</keyword>
<dbReference type="InterPro" id="IPR045357">
    <property type="entry name" value="Aminopeptidase_N-like_N"/>
</dbReference>
<keyword evidence="6" id="KW-0378">Hydrolase</keyword>
<keyword evidence="8" id="KW-0482">Metalloprotease</keyword>
<feature type="domain" description="Peptidase M1 membrane alanine aminopeptidase" evidence="11">
    <location>
        <begin position="237"/>
        <end position="437"/>
    </location>
</feature>
<dbReference type="EMBL" id="JAIWYP010000009">
    <property type="protein sequence ID" value="KAH3777626.1"/>
    <property type="molecule type" value="Genomic_DNA"/>
</dbReference>
<accession>A0A9D4EFE2</accession>
<protein>
    <recommendedName>
        <fullName evidence="15">Leukotriene A-4 hydrolase</fullName>
    </recommendedName>
</protein>
<feature type="binding site" evidence="10">
    <location>
        <position position="319"/>
    </location>
    <ligand>
        <name>Zn(2+)</name>
        <dbReference type="ChEBI" id="CHEBI:29105"/>
        <note>catalytic</note>
    </ligand>
</feature>
<dbReference type="Proteomes" id="UP000828390">
    <property type="component" value="Unassembled WGS sequence"/>
</dbReference>
<feature type="binding site" evidence="10">
    <location>
        <position position="296"/>
    </location>
    <ligand>
        <name>Zn(2+)</name>
        <dbReference type="ChEBI" id="CHEBI:29105"/>
        <note>catalytic</note>
    </ligand>
</feature>
<organism evidence="13 14">
    <name type="scientific">Dreissena polymorpha</name>
    <name type="common">Zebra mussel</name>
    <name type="synonym">Mytilus polymorpha</name>
    <dbReference type="NCBI Taxonomy" id="45954"/>
    <lineage>
        <taxon>Eukaryota</taxon>
        <taxon>Metazoa</taxon>
        <taxon>Spiralia</taxon>
        <taxon>Lophotrochozoa</taxon>
        <taxon>Mollusca</taxon>
        <taxon>Bivalvia</taxon>
        <taxon>Autobranchia</taxon>
        <taxon>Heteroconchia</taxon>
        <taxon>Euheterodonta</taxon>
        <taxon>Imparidentia</taxon>
        <taxon>Neoheterodontei</taxon>
        <taxon>Myida</taxon>
        <taxon>Dreissenoidea</taxon>
        <taxon>Dreissenidae</taxon>
        <taxon>Dreissena</taxon>
    </lineage>
</organism>
<dbReference type="FunFam" id="1.10.390.10:FF:000003">
    <property type="entry name" value="Leukotriene A(4) hydrolase"/>
    <property type="match status" value="1"/>
</dbReference>
<feature type="binding site" evidence="10">
    <location>
        <position position="300"/>
    </location>
    <ligand>
        <name>Zn(2+)</name>
        <dbReference type="ChEBI" id="CHEBI:29105"/>
        <note>catalytic</note>
    </ligand>
</feature>
<dbReference type="Pfam" id="PF01433">
    <property type="entry name" value="Peptidase_M1"/>
    <property type="match status" value="1"/>
</dbReference>
<dbReference type="Pfam" id="PF17900">
    <property type="entry name" value="Peptidase_M1_N"/>
    <property type="match status" value="1"/>
</dbReference>
<dbReference type="Gene3D" id="2.60.40.1730">
    <property type="entry name" value="tricorn interacting facor f3 domain"/>
    <property type="match status" value="1"/>
</dbReference>
<evidence type="ECO:0000313" key="14">
    <source>
        <dbReference type="Proteomes" id="UP000828390"/>
    </source>
</evidence>
<evidence type="ECO:0000313" key="13">
    <source>
        <dbReference type="EMBL" id="KAH3777626.1"/>
    </source>
</evidence>
<evidence type="ECO:0000256" key="2">
    <source>
        <dbReference type="ARBA" id="ARBA00010136"/>
    </source>
</evidence>
<dbReference type="GO" id="GO:0004177">
    <property type="term" value="F:aminopeptidase activity"/>
    <property type="evidence" value="ECO:0007669"/>
    <property type="project" value="TreeGrafter"/>
</dbReference>
<evidence type="ECO:0000256" key="8">
    <source>
        <dbReference type="ARBA" id="ARBA00023049"/>
    </source>
</evidence>
<evidence type="ECO:0008006" key="15">
    <source>
        <dbReference type="Google" id="ProtNLM"/>
    </source>
</evidence>
<reference evidence="13" key="1">
    <citation type="journal article" date="2019" name="bioRxiv">
        <title>The Genome of the Zebra Mussel, Dreissena polymorpha: A Resource for Invasive Species Research.</title>
        <authorList>
            <person name="McCartney M.A."/>
            <person name="Auch B."/>
            <person name="Kono T."/>
            <person name="Mallez S."/>
            <person name="Zhang Y."/>
            <person name="Obille A."/>
            <person name="Becker A."/>
            <person name="Abrahante J.E."/>
            <person name="Garbe J."/>
            <person name="Badalamenti J.P."/>
            <person name="Herman A."/>
            <person name="Mangelson H."/>
            <person name="Liachko I."/>
            <person name="Sullivan S."/>
            <person name="Sone E.D."/>
            <person name="Koren S."/>
            <person name="Silverstein K.A.T."/>
            <person name="Beckman K.B."/>
            <person name="Gohl D.M."/>
        </authorList>
    </citation>
    <scope>NUCLEOTIDE SEQUENCE</scope>
    <source>
        <strain evidence="13">Duluth1</strain>
        <tissue evidence="13">Whole animal</tissue>
    </source>
</reference>
<dbReference type="InterPro" id="IPR001930">
    <property type="entry name" value="Peptidase_M1"/>
</dbReference>
<evidence type="ECO:0000256" key="3">
    <source>
        <dbReference type="ARBA" id="ARBA00022490"/>
    </source>
</evidence>